<evidence type="ECO:0000256" key="1">
    <source>
        <dbReference type="ARBA" id="ARBA00004651"/>
    </source>
</evidence>
<evidence type="ECO:0000256" key="9">
    <source>
        <dbReference type="SAM" id="Phobius"/>
    </source>
</evidence>
<dbReference type="Pfam" id="PF03611">
    <property type="entry name" value="EIIC-GAT"/>
    <property type="match status" value="1"/>
</dbReference>
<dbReference type="GO" id="GO:0005886">
    <property type="term" value="C:plasma membrane"/>
    <property type="evidence" value="ECO:0007669"/>
    <property type="project" value="UniProtKB-SubCell"/>
</dbReference>
<dbReference type="InterPro" id="IPR004703">
    <property type="entry name" value="PTS_sugar-sp_permease"/>
</dbReference>
<dbReference type="InterPro" id="IPR013014">
    <property type="entry name" value="PTS_EIIC_2"/>
</dbReference>
<dbReference type="EMBL" id="JAFBEB010000002">
    <property type="protein sequence ID" value="MBM7589206.1"/>
    <property type="molecule type" value="Genomic_DNA"/>
</dbReference>
<evidence type="ECO:0000256" key="5">
    <source>
        <dbReference type="ARBA" id="ARBA00022683"/>
    </source>
</evidence>
<comment type="caution">
    <text evidence="11">The sequence shown here is derived from an EMBL/GenBank/DDBJ whole genome shotgun (WGS) entry which is preliminary data.</text>
</comment>
<keyword evidence="12" id="KW-1185">Reference proteome</keyword>
<evidence type="ECO:0000256" key="2">
    <source>
        <dbReference type="ARBA" id="ARBA00022448"/>
    </source>
</evidence>
<feature type="transmembrane region" description="Helical" evidence="9">
    <location>
        <begin position="137"/>
        <end position="161"/>
    </location>
</feature>
<dbReference type="GO" id="GO:0009401">
    <property type="term" value="P:phosphoenolpyruvate-dependent sugar phosphotransferase system"/>
    <property type="evidence" value="ECO:0007669"/>
    <property type="project" value="UniProtKB-KW"/>
</dbReference>
<feature type="transmembrane region" description="Helical" evidence="9">
    <location>
        <begin position="429"/>
        <end position="446"/>
    </location>
</feature>
<keyword evidence="8 9" id="KW-0472">Membrane</keyword>
<dbReference type="PANTHER" id="PTHR37324">
    <property type="entry name" value="PTS SYSTEM GALACTITOL-SPECIFIC EIIC COMPONENT"/>
    <property type="match status" value="1"/>
</dbReference>
<feature type="domain" description="PTS EIIC type-2" evidence="10">
    <location>
        <begin position="7"/>
        <end position="448"/>
    </location>
</feature>
<feature type="transmembrane region" description="Helical" evidence="9">
    <location>
        <begin position="315"/>
        <end position="334"/>
    </location>
</feature>
<evidence type="ECO:0000259" key="10">
    <source>
        <dbReference type="PROSITE" id="PS51104"/>
    </source>
</evidence>
<feature type="transmembrane region" description="Helical" evidence="9">
    <location>
        <begin position="12"/>
        <end position="30"/>
    </location>
</feature>
<evidence type="ECO:0000256" key="4">
    <source>
        <dbReference type="ARBA" id="ARBA00022597"/>
    </source>
</evidence>
<evidence type="ECO:0000256" key="7">
    <source>
        <dbReference type="ARBA" id="ARBA00022989"/>
    </source>
</evidence>
<dbReference type="PIRSF" id="PIRSF006304">
    <property type="entry name" value="GatC"/>
    <property type="match status" value="1"/>
</dbReference>
<comment type="subcellular location">
    <subcellularLocation>
        <location evidence="1">Cell membrane</location>
        <topology evidence="1">Multi-pass membrane protein</topology>
    </subcellularLocation>
</comment>
<keyword evidence="3" id="KW-1003">Cell membrane</keyword>
<accession>A0A938XZD6</accession>
<evidence type="ECO:0000256" key="3">
    <source>
        <dbReference type="ARBA" id="ARBA00022475"/>
    </source>
</evidence>
<dbReference type="PROSITE" id="PS51104">
    <property type="entry name" value="PTS_EIIC_TYPE_2"/>
    <property type="match status" value="1"/>
</dbReference>
<evidence type="ECO:0000313" key="12">
    <source>
        <dbReference type="Proteomes" id="UP000717624"/>
    </source>
</evidence>
<dbReference type="RefSeq" id="WP_204516940.1">
    <property type="nucleotide sequence ID" value="NZ_BAABIN010000015.1"/>
</dbReference>
<protein>
    <submittedName>
        <fullName evidence="11">PTS system galactitol-specific IIC component</fullName>
    </submittedName>
</protein>
<organism evidence="11 12">
    <name type="scientific">Brevibacillus fulvus</name>
    <dbReference type="NCBI Taxonomy" id="1125967"/>
    <lineage>
        <taxon>Bacteria</taxon>
        <taxon>Bacillati</taxon>
        <taxon>Bacillota</taxon>
        <taxon>Bacilli</taxon>
        <taxon>Bacillales</taxon>
        <taxon>Paenibacillaceae</taxon>
        <taxon>Brevibacillus</taxon>
    </lineage>
</organism>
<keyword evidence="4" id="KW-0762">Sugar transport</keyword>
<gene>
    <name evidence="11" type="ORF">JOD01_000804</name>
</gene>
<name>A0A938XZD6_9BACL</name>
<feature type="transmembrane region" description="Helical" evidence="9">
    <location>
        <begin position="366"/>
        <end position="385"/>
    </location>
</feature>
<dbReference type="InterPro" id="IPR013853">
    <property type="entry name" value="EIIC-GAT"/>
</dbReference>
<keyword evidence="2" id="KW-0813">Transport</keyword>
<sequence length="476" mass="51943">MFLATLKEIFDTFGAPVLVPVIVFIIALCLKVPAKKAAMSALYAGIGLQGFTLVLSSFTPIISPVIQKMVETTGITLSGFDVGWQATAIVGFSTEAGMIYLAVGLLLQTMLFLVKWTDVFQPSDLWNNYSYIIWGSMVYLATDNMFLSLGCMILLNLYSLLNAELMARRWSSYYKYPNCTIIAMHNIEATLFGIAMDPLLNKLGFHKIKLNPETLQKRMGFLGEPVTLGLLLGVFIGILGNLTTLNTLSAWGSIAMVGIATSAVMAIFPRVAGLFAQAFLPITEAARKSTVKKEKGSNREWYLGVNDATGFGEQATLICGVILIPIMVVIAMILPGNKVLPVVDLLALPFMVQGLVSITNGNILKVIVNGTIWFGLGLYMCTYTAPMFTEIAKDVGVSLPAGALLITSFNILGKPLMGLVFLAFLSKNPLLIGLAVVIYFVLWYFFRKHKTAIYDYLDRQAAKNTLDEQTTTAHAS</sequence>
<dbReference type="Proteomes" id="UP000717624">
    <property type="component" value="Unassembled WGS sequence"/>
</dbReference>
<proteinExistence type="predicted"/>
<dbReference type="GO" id="GO:0015577">
    <property type="term" value="F:galactitol transmembrane transporter activity"/>
    <property type="evidence" value="ECO:0007669"/>
    <property type="project" value="InterPro"/>
</dbReference>
<dbReference type="PANTHER" id="PTHR37324:SF2">
    <property type="entry name" value="PTS SYSTEM GALACTITOL-SPECIFIC EIIC COMPONENT"/>
    <property type="match status" value="1"/>
</dbReference>
<evidence type="ECO:0000256" key="8">
    <source>
        <dbReference type="ARBA" id="ARBA00023136"/>
    </source>
</evidence>
<reference evidence="11" key="1">
    <citation type="submission" date="2021-01" db="EMBL/GenBank/DDBJ databases">
        <title>Genomic Encyclopedia of Type Strains, Phase IV (KMG-IV): sequencing the most valuable type-strain genomes for metagenomic binning, comparative biology and taxonomic classification.</title>
        <authorList>
            <person name="Goeker M."/>
        </authorList>
    </citation>
    <scope>NUCLEOTIDE SEQUENCE</scope>
    <source>
        <strain evidence="11">DSM 25523</strain>
    </source>
</reference>
<keyword evidence="6 9" id="KW-0812">Transmembrane</keyword>
<feature type="transmembrane region" description="Helical" evidence="9">
    <location>
        <begin position="248"/>
        <end position="268"/>
    </location>
</feature>
<feature type="transmembrane region" description="Helical" evidence="9">
    <location>
        <begin position="397"/>
        <end position="422"/>
    </location>
</feature>
<keyword evidence="7 9" id="KW-1133">Transmembrane helix</keyword>
<feature type="transmembrane region" description="Helical" evidence="9">
    <location>
        <begin position="181"/>
        <end position="200"/>
    </location>
</feature>
<keyword evidence="5" id="KW-0598">Phosphotransferase system</keyword>
<feature type="transmembrane region" description="Helical" evidence="9">
    <location>
        <begin position="42"/>
        <end position="62"/>
    </location>
</feature>
<feature type="transmembrane region" description="Helical" evidence="9">
    <location>
        <begin position="221"/>
        <end position="242"/>
    </location>
</feature>
<dbReference type="AlphaFoldDB" id="A0A938XZD6"/>
<evidence type="ECO:0000256" key="6">
    <source>
        <dbReference type="ARBA" id="ARBA00022692"/>
    </source>
</evidence>
<evidence type="ECO:0000313" key="11">
    <source>
        <dbReference type="EMBL" id="MBM7589206.1"/>
    </source>
</evidence>